<accession>A0A835FII3</accession>
<name>A0A835FII3_9POAL</name>
<dbReference type="Proteomes" id="UP000636709">
    <property type="component" value="Unassembled WGS sequence"/>
</dbReference>
<keyword evidence="2" id="KW-0812">Transmembrane</keyword>
<comment type="caution">
    <text evidence="3">The sequence shown here is derived from an EMBL/GenBank/DDBJ whole genome shotgun (WGS) entry which is preliminary data.</text>
</comment>
<evidence type="ECO:0000313" key="4">
    <source>
        <dbReference type="Proteomes" id="UP000636709"/>
    </source>
</evidence>
<feature type="region of interest" description="Disordered" evidence="1">
    <location>
        <begin position="117"/>
        <end position="150"/>
    </location>
</feature>
<evidence type="ECO:0000256" key="2">
    <source>
        <dbReference type="SAM" id="Phobius"/>
    </source>
</evidence>
<protein>
    <submittedName>
        <fullName evidence="3">Uncharacterized protein</fullName>
    </submittedName>
</protein>
<feature type="compositionally biased region" description="Polar residues" evidence="1">
    <location>
        <begin position="117"/>
        <end position="127"/>
    </location>
</feature>
<dbReference type="AlphaFoldDB" id="A0A835FII3"/>
<evidence type="ECO:0000313" key="3">
    <source>
        <dbReference type="EMBL" id="KAF8758133.1"/>
    </source>
</evidence>
<keyword evidence="4" id="KW-1185">Reference proteome</keyword>
<sequence>MTEARGGRRRHDRPPPLLFFFFLSTAVCHRILTCFLLFVATLIHCVEARIQSAEASSSRRRHASVAPGRRAGGRDWSGRRGGAGTDEMELSVDGGVRKPMKEARVIRAMALPFCSSNQQPANQSLETNGGARGNRQRLNGSTSSRDADAADRVMRLGKEEDLLARIPFLGGGGEEDAEGQQGQWEGEEEDINTMSMCFLPFTQPSPLSPSPSLTSLEDKEDDRWSSFIVSVWERPSPSPDNRSTSTSDPLYRAVLRIPTTPAPPTAAEDLLALARNHGIF</sequence>
<reference evidence="3" key="1">
    <citation type="submission" date="2020-07" db="EMBL/GenBank/DDBJ databases">
        <title>Genome sequence and genetic diversity analysis of an under-domesticated orphan crop, white fonio (Digitaria exilis).</title>
        <authorList>
            <person name="Bennetzen J.L."/>
            <person name="Chen S."/>
            <person name="Ma X."/>
            <person name="Wang X."/>
            <person name="Yssel A.E.J."/>
            <person name="Chaluvadi S.R."/>
            <person name="Johnson M."/>
            <person name="Gangashetty P."/>
            <person name="Hamidou F."/>
            <person name="Sanogo M.D."/>
            <person name="Zwaenepoel A."/>
            <person name="Wallace J."/>
            <person name="Van De Peer Y."/>
            <person name="Van Deynze A."/>
        </authorList>
    </citation>
    <scope>NUCLEOTIDE SEQUENCE</scope>
    <source>
        <tissue evidence="3">Leaves</tissue>
    </source>
</reference>
<evidence type="ECO:0000256" key="1">
    <source>
        <dbReference type="SAM" id="MobiDB-lite"/>
    </source>
</evidence>
<dbReference type="EMBL" id="JACEFO010000740">
    <property type="protein sequence ID" value="KAF8758133.1"/>
    <property type="molecule type" value="Genomic_DNA"/>
</dbReference>
<feature type="region of interest" description="Disordered" evidence="1">
    <location>
        <begin position="56"/>
        <end position="90"/>
    </location>
</feature>
<gene>
    <name evidence="3" type="ORF">HU200_010649</name>
</gene>
<organism evidence="3 4">
    <name type="scientific">Digitaria exilis</name>
    <dbReference type="NCBI Taxonomy" id="1010633"/>
    <lineage>
        <taxon>Eukaryota</taxon>
        <taxon>Viridiplantae</taxon>
        <taxon>Streptophyta</taxon>
        <taxon>Embryophyta</taxon>
        <taxon>Tracheophyta</taxon>
        <taxon>Spermatophyta</taxon>
        <taxon>Magnoliopsida</taxon>
        <taxon>Liliopsida</taxon>
        <taxon>Poales</taxon>
        <taxon>Poaceae</taxon>
        <taxon>PACMAD clade</taxon>
        <taxon>Panicoideae</taxon>
        <taxon>Panicodae</taxon>
        <taxon>Paniceae</taxon>
        <taxon>Anthephorinae</taxon>
        <taxon>Digitaria</taxon>
    </lineage>
</organism>
<keyword evidence="2" id="KW-1133">Transmembrane helix</keyword>
<keyword evidence="2" id="KW-0472">Membrane</keyword>
<feature type="transmembrane region" description="Helical" evidence="2">
    <location>
        <begin position="17"/>
        <end position="43"/>
    </location>
</feature>
<proteinExistence type="predicted"/>